<name>A0A218P2D1_THECE</name>
<dbReference type="PANTHER" id="PTHR48090:SF10">
    <property type="entry name" value="GLUCOSYL-3-PHOSPHOGLYCERATE SYNTHASE"/>
    <property type="match status" value="1"/>
</dbReference>
<evidence type="ECO:0000256" key="1">
    <source>
        <dbReference type="ARBA" id="ARBA00006739"/>
    </source>
</evidence>
<organism evidence="5 6">
    <name type="scientific">Thermococcus celer Vu 13 = JCM 8558</name>
    <dbReference type="NCBI Taxonomy" id="1293037"/>
    <lineage>
        <taxon>Archaea</taxon>
        <taxon>Methanobacteriati</taxon>
        <taxon>Methanobacteriota</taxon>
        <taxon>Thermococci</taxon>
        <taxon>Thermococcales</taxon>
        <taxon>Thermococcaceae</taxon>
        <taxon>Thermococcus</taxon>
    </lineage>
</organism>
<accession>A0A218P2D1</accession>
<feature type="domain" description="Mannosylglycerate synthase GT" evidence="4">
    <location>
        <begin position="72"/>
        <end position="203"/>
    </location>
</feature>
<proteinExistence type="inferred from homology"/>
<evidence type="ECO:0000313" key="5">
    <source>
        <dbReference type="EMBL" id="ASI99073.1"/>
    </source>
</evidence>
<keyword evidence="6" id="KW-1185">Reference proteome</keyword>
<protein>
    <submittedName>
        <fullName evidence="5">Glycosyltransferase</fullName>
    </submittedName>
</protein>
<dbReference type="RefSeq" id="WP_088863015.1">
    <property type="nucleotide sequence ID" value="NZ_CP014854.1"/>
</dbReference>
<dbReference type="AlphaFoldDB" id="A0A218P2D1"/>
<evidence type="ECO:0000256" key="3">
    <source>
        <dbReference type="ARBA" id="ARBA00022679"/>
    </source>
</evidence>
<dbReference type="PANTHER" id="PTHR48090">
    <property type="entry name" value="UNDECAPRENYL-PHOSPHATE 4-DEOXY-4-FORMAMIDO-L-ARABINOSE TRANSFERASE-RELATED"/>
    <property type="match status" value="1"/>
</dbReference>
<comment type="similarity">
    <text evidence="1">Belongs to the glycosyltransferase 2 family.</text>
</comment>
<reference evidence="5 6" key="1">
    <citation type="submission" date="2016-03" db="EMBL/GenBank/DDBJ databases">
        <title>Complete genome sequence of Thermococcus celer.</title>
        <authorList>
            <person name="Oger P.M."/>
        </authorList>
    </citation>
    <scope>NUCLEOTIDE SEQUENCE [LARGE SCALE GENOMIC DNA]</scope>
    <source>
        <strain evidence="5 6">Vu 13</strain>
    </source>
</reference>
<dbReference type="OrthoDB" id="11098at2157"/>
<dbReference type="KEGG" id="tce:A3L02_05575"/>
<keyword evidence="3 5" id="KW-0808">Transferase</keyword>
<evidence type="ECO:0000313" key="6">
    <source>
        <dbReference type="Proteomes" id="UP000197156"/>
    </source>
</evidence>
<gene>
    <name evidence="5" type="ORF">A3L02_05575</name>
</gene>
<dbReference type="Gene3D" id="3.90.550.10">
    <property type="entry name" value="Spore Coat Polysaccharide Biosynthesis Protein SpsA, Chain A"/>
    <property type="match status" value="1"/>
</dbReference>
<dbReference type="GO" id="GO:0016757">
    <property type="term" value="F:glycosyltransferase activity"/>
    <property type="evidence" value="ECO:0007669"/>
    <property type="project" value="UniProtKB-KW"/>
</dbReference>
<dbReference type="GeneID" id="33324208"/>
<keyword evidence="2" id="KW-0328">Glycosyltransferase</keyword>
<dbReference type="Pfam" id="PF21969">
    <property type="entry name" value="MGS_GT"/>
    <property type="match status" value="1"/>
</dbReference>
<dbReference type="InterPro" id="IPR029044">
    <property type="entry name" value="Nucleotide-diphossugar_trans"/>
</dbReference>
<dbReference type="InterPro" id="IPR050256">
    <property type="entry name" value="Glycosyltransferase_2"/>
</dbReference>
<evidence type="ECO:0000259" key="4">
    <source>
        <dbReference type="Pfam" id="PF21969"/>
    </source>
</evidence>
<dbReference type="SUPFAM" id="SSF53448">
    <property type="entry name" value="Nucleotide-diphospho-sugar transferases"/>
    <property type="match status" value="1"/>
</dbReference>
<sequence>MRVVVGIPSYNNAGTISFVVKQAAEGLRKYFGGGIVVNADGGSTDGTREAVLKTEVPAGVEVHSFVYRWPIPGKGSAMKELMEFALGRDADAIVFVDSDLRSITPEWIDRLARPIEEGYDFVAPLYIRHKWDGTITNNIAYPMTASLYGRNVRQPIGGDFGIGRKLMEAYLEDEEVWKTHVARFGVDIFLTTTAIARGFKVTQAALGMKIHDPKDPAASLGPMFNQVVGTLFMLMEKYEDRWKDVRSIEPVPVFGELEKGEPEPVRVTLELLEERAKELFTEHEAVLRKALSRETLEGVKEALRTFEFDDELWSHVLYDGAVAYKEGILSEAEPLVPLYFAKTADFVRKTAEMSTLEAEKLIEKRAKVFLEEKDYLLERW</sequence>
<dbReference type="Proteomes" id="UP000197156">
    <property type="component" value="Chromosome"/>
</dbReference>
<dbReference type="EMBL" id="CP014854">
    <property type="protein sequence ID" value="ASI99073.1"/>
    <property type="molecule type" value="Genomic_DNA"/>
</dbReference>
<evidence type="ECO:0000256" key="2">
    <source>
        <dbReference type="ARBA" id="ARBA00022676"/>
    </source>
</evidence>
<dbReference type="InterPro" id="IPR054145">
    <property type="entry name" value="MGS_GT"/>
</dbReference>